<dbReference type="RefSeq" id="WP_301190902.1">
    <property type="nucleotide sequence ID" value="NZ_JAPDPJ010000028.1"/>
</dbReference>
<comment type="caution">
    <text evidence="2">The sequence shown here is derived from an EMBL/GenBank/DDBJ whole genome shotgun (WGS) entry which is preliminary data.</text>
</comment>
<accession>A0AAE3SFQ4</accession>
<protein>
    <recommendedName>
        <fullName evidence="4">Lipoprotein</fullName>
    </recommendedName>
</protein>
<reference evidence="2" key="1">
    <citation type="submission" date="2022-10" db="EMBL/GenBank/DDBJ databases">
        <authorList>
            <person name="Yu W.X."/>
        </authorList>
    </citation>
    <scope>NUCLEOTIDE SEQUENCE</scope>
    <source>
        <strain evidence="2">AAT</strain>
    </source>
</reference>
<keyword evidence="1" id="KW-0732">Signal</keyword>
<evidence type="ECO:0008006" key="4">
    <source>
        <dbReference type="Google" id="ProtNLM"/>
    </source>
</evidence>
<feature type="chain" id="PRO_5041971056" description="Lipoprotein" evidence="1">
    <location>
        <begin position="19"/>
        <end position="186"/>
    </location>
</feature>
<name>A0AAE3SFQ4_9BACT</name>
<dbReference type="EMBL" id="JAPDPJ010000028">
    <property type="protein sequence ID" value="MCW3787337.1"/>
    <property type="molecule type" value="Genomic_DNA"/>
</dbReference>
<evidence type="ECO:0000313" key="3">
    <source>
        <dbReference type="Proteomes" id="UP001209229"/>
    </source>
</evidence>
<proteinExistence type="predicted"/>
<dbReference type="Proteomes" id="UP001209229">
    <property type="component" value="Unassembled WGS sequence"/>
</dbReference>
<gene>
    <name evidence="2" type="ORF">OM075_12725</name>
</gene>
<evidence type="ECO:0000256" key="1">
    <source>
        <dbReference type="SAM" id="SignalP"/>
    </source>
</evidence>
<dbReference type="AlphaFoldDB" id="A0AAE3SFQ4"/>
<dbReference type="PROSITE" id="PS51257">
    <property type="entry name" value="PROKAR_LIPOPROTEIN"/>
    <property type="match status" value="1"/>
</dbReference>
<keyword evidence="3" id="KW-1185">Reference proteome</keyword>
<sequence>MKKSILLLVAVALFTSCAKESLNVEKEETEFVCNLGLKFVFLNELNQDLIEEANFKSYPITFKDSYSEISNDDLTKYQNEVYFNGNANVLSHDSYINKNVWETIVYGFDNISNYETYVHFQDNSVDTILVQYLFTTECLGRNYCAEIAKVFYNNNLIYSRENDAADYIFITKSGVDTAVELKYADE</sequence>
<feature type="signal peptide" evidence="1">
    <location>
        <begin position="1"/>
        <end position="18"/>
    </location>
</feature>
<evidence type="ECO:0000313" key="2">
    <source>
        <dbReference type="EMBL" id="MCW3787337.1"/>
    </source>
</evidence>
<organism evidence="2 3">
    <name type="scientific">Plebeiibacterium sediminum</name>
    <dbReference type="NCBI Taxonomy" id="2992112"/>
    <lineage>
        <taxon>Bacteria</taxon>
        <taxon>Pseudomonadati</taxon>
        <taxon>Bacteroidota</taxon>
        <taxon>Bacteroidia</taxon>
        <taxon>Marinilabiliales</taxon>
        <taxon>Marinilabiliaceae</taxon>
        <taxon>Plebeiibacterium</taxon>
    </lineage>
</organism>